<dbReference type="Gramene" id="ERN11233">
    <property type="protein sequence ID" value="ERN11233"/>
    <property type="gene ID" value="AMTR_s00024p00228650"/>
</dbReference>
<feature type="region of interest" description="Disordered" evidence="1">
    <location>
        <begin position="67"/>
        <end position="107"/>
    </location>
</feature>
<dbReference type="EMBL" id="KI392710">
    <property type="protein sequence ID" value="ERN11233.1"/>
    <property type="molecule type" value="Genomic_DNA"/>
</dbReference>
<sequence>MVCIDNSTFWLEKGGTQCYQHTSGFNLWPRKLLLLAVLSWKAQECRRGCKRPWNTVLAIEAKYGLPMKSSKSPSSGSVGNSHLTNRLSTEAGVTYPSSAHLQEANMM</sequence>
<accession>W1PT72</accession>
<reference evidence="3" key="1">
    <citation type="journal article" date="2013" name="Science">
        <title>The Amborella genome and the evolution of flowering plants.</title>
        <authorList>
            <consortium name="Amborella Genome Project"/>
        </authorList>
    </citation>
    <scope>NUCLEOTIDE SEQUENCE [LARGE SCALE GENOMIC DNA]</scope>
</reference>
<gene>
    <name evidence="2" type="ORF">AMTR_s00024p00228650</name>
</gene>
<name>W1PT72_AMBTC</name>
<dbReference type="Proteomes" id="UP000017836">
    <property type="component" value="Unassembled WGS sequence"/>
</dbReference>
<proteinExistence type="predicted"/>
<keyword evidence="3" id="KW-1185">Reference proteome</keyword>
<evidence type="ECO:0000256" key="1">
    <source>
        <dbReference type="SAM" id="MobiDB-lite"/>
    </source>
</evidence>
<evidence type="ECO:0000313" key="2">
    <source>
        <dbReference type="EMBL" id="ERN11233.1"/>
    </source>
</evidence>
<evidence type="ECO:0000313" key="3">
    <source>
        <dbReference type="Proteomes" id="UP000017836"/>
    </source>
</evidence>
<dbReference type="AlphaFoldDB" id="W1PT72"/>
<feature type="compositionally biased region" description="Low complexity" evidence="1">
    <location>
        <begin position="68"/>
        <end position="81"/>
    </location>
</feature>
<protein>
    <submittedName>
        <fullName evidence="2">Uncharacterized protein</fullName>
    </submittedName>
</protein>
<organism evidence="2 3">
    <name type="scientific">Amborella trichopoda</name>
    <dbReference type="NCBI Taxonomy" id="13333"/>
    <lineage>
        <taxon>Eukaryota</taxon>
        <taxon>Viridiplantae</taxon>
        <taxon>Streptophyta</taxon>
        <taxon>Embryophyta</taxon>
        <taxon>Tracheophyta</taxon>
        <taxon>Spermatophyta</taxon>
        <taxon>Magnoliopsida</taxon>
        <taxon>Amborellales</taxon>
        <taxon>Amborellaceae</taxon>
        <taxon>Amborella</taxon>
    </lineage>
</organism>
<dbReference type="HOGENOM" id="CLU_2213450_0_0_1"/>